<evidence type="ECO:0000313" key="2">
    <source>
        <dbReference type="EMBL" id="MPL93093.1"/>
    </source>
</evidence>
<dbReference type="AlphaFoldDB" id="A0A644VRQ3"/>
<accession>A0A644VRQ3</accession>
<feature type="domain" description="4Fe-4S ferredoxin-type" evidence="1">
    <location>
        <begin position="61"/>
        <end position="90"/>
    </location>
</feature>
<dbReference type="SUPFAM" id="SSF52540">
    <property type="entry name" value="P-loop containing nucleoside triphosphate hydrolases"/>
    <property type="match status" value="1"/>
</dbReference>
<proteinExistence type="predicted"/>
<dbReference type="InterPro" id="IPR002586">
    <property type="entry name" value="CobQ/CobB/MinD/ParA_Nub-bd_dom"/>
</dbReference>
<dbReference type="InterPro" id="IPR027417">
    <property type="entry name" value="P-loop_NTPase"/>
</dbReference>
<dbReference type="Pfam" id="PF00037">
    <property type="entry name" value="Fer4"/>
    <property type="match status" value="1"/>
</dbReference>
<comment type="caution">
    <text evidence="2">The sequence shown here is derived from an EMBL/GenBank/DDBJ whole genome shotgun (WGS) entry which is preliminary data.</text>
</comment>
<dbReference type="Gene3D" id="3.30.70.20">
    <property type="match status" value="1"/>
</dbReference>
<evidence type="ECO:0000259" key="1">
    <source>
        <dbReference type="PROSITE" id="PS51379"/>
    </source>
</evidence>
<dbReference type="Gene3D" id="3.40.50.300">
    <property type="entry name" value="P-loop containing nucleotide triphosphate hydrolases"/>
    <property type="match status" value="1"/>
</dbReference>
<dbReference type="InterPro" id="IPR017900">
    <property type="entry name" value="4Fe4S_Fe_S_CS"/>
</dbReference>
<sequence>MKIAIASGKGGTGKTFVSTNLFKAFKDLGYSTILVDADVECPNSLLFYKLKKVDETIVKEYRPIIHSDKCVYCGLCADYCEYNAIFYVPELKQIKLLPNLCHGCKACSVACQYGVIEDSNTEIGIVSSYIDKDRNLYFEGKLKEGSVSTIPMIKSTISQASKQLSDFILIDSPPGTSCPFIQTSVRSDFVILVTEPTPYGLSDLRQAILTLDSMNKSYGVIINRAGLGNMELYDYLLENNIQILGEIPFSKEIARLYTQGDLVYDTMEDMNLLYRELCKKIINYGNSLS</sequence>
<reference evidence="2" key="1">
    <citation type="submission" date="2019-08" db="EMBL/GenBank/DDBJ databases">
        <authorList>
            <person name="Kucharzyk K."/>
            <person name="Murdoch R.W."/>
            <person name="Higgins S."/>
            <person name="Loffler F."/>
        </authorList>
    </citation>
    <scope>NUCLEOTIDE SEQUENCE</scope>
</reference>
<dbReference type="PANTHER" id="PTHR43063:SF1">
    <property type="entry name" value="4FE-4S CLUSTER CONTAINING PARA FAMILY ATPASE PROTEIN"/>
    <property type="match status" value="1"/>
</dbReference>
<protein>
    <submittedName>
        <fullName evidence="2">Iron-sulfur cluster carrier protein</fullName>
    </submittedName>
</protein>
<dbReference type="InterPro" id="IPR017896">
    <property type="entry name" value="4Fe4S_Fe-S-bd"/>
</dbReference>
<name>A0A644VRQ3_9ZZZZ</name>
<dbReference type="Pfam" id="PF01656">
    <property type="entry name" value="CbiA"/>
    <property type="match status" value="1"/>
</dbReference>
<dbReference type="SUPFAM" id="SSF54862">
    <property type="entry name" value="4Fe-4S ferredoxins"/>
    <property type="match status" value="1"/>
</dbReference>
<dbReference type="PANTHER" id="PTHR43063">
    <property type="entry name" value="4FE-4S CLUSTER CONTAINING PARA FAMILY ATPASE PROTEIN"/>
    <property type="match status" value="1"/>
</dbReference>
<gene>
    <name evidence="2" type="ORF">SDC9_39218</name>
</gene>
<dbReference type="PROSITE" id="PS00198">
    <property type="entry name" value="4FE4S_FER_1"/>
    <property type="match status" value="1"/>
</dbReference>
<organism evidence="2">
    <name type="scientific">bioreactor metagenome</name>
    <dbReference type="NCBI Taxonomy" id="1076179"/>
    <lineage>
        <taxon>unclassified sequences</taxon>
        <taxon>metagenomes</taxon>
        <taxon>ecological metagenomes</taxon>
    </lineage>
</organism>
<dbReference type="EMBL" id="VSSQ01000380">
    <property type="protein sequence ID" value="MPL93093.1"/>
    <property type="molecule type" value="Genomic_DNA"/>
</dbReference>
<feature type="domain" description="4Fe-4S ferredoxin-type" evidence="1">
    <location>
        <begin position="92"/>
        <end position="121"/>
    </location>
</feature>
<dbReference type="PROSITE" id="PS51379">
    <property type="entry name" value="4FE4S_FER_2"/>
    <property type="match status" value="2"/>
</dbReference>